<gene>
    <name evidence="2" type="ORF">HMPREF2531_04296</name>
</gene>
<dbReference type="Pfam" id="PF21012">
    <property type="entry name" value="DUF6850"/>
    <property type="match status" value="1"/>
</dbReference>
<name>A0A139KVV1_9BACE</name>
<dbReference type="InterPro" id="IPR049236">
    <property type="entry name" value="DUF6850"/>
</dbReference>
<comment type="caution">
    <text evidence="2">The sequence shown here is derived from an EMBL/GenBank/DDBJ whole genome shotgun (WGS) entry which is preliminary data.</text>
</comment>
<evidence type="ECO:0000313" key="2">
    <source>
        <dbReference type="EMBL" id="KXT43311.1"/>
    </source>
</evidence>
<dbReference type="RefSeq" id="WP_156482093.1">
    <property type="nucleotide sequence ID" value="NZ_KQ968736.1"/>
</dbReference>
<sequence>MRLRFLTLLTIACLLPIRIWAADTLHIEQKLLSEYNHTALFHKQIWQNSAIRYNLRPFSLTTTSVNGLYEERGSAALVQEGNGEKNFNIKVNSFVVLNQHSRLFGTASYRNGRREDVVWNENSDFSLLYPYVVGDSIGGYMKEEEYKFSGGYTYRFGKWAGGAELDYRAVIAYRDKDPRPRNIISDLKASLALSRNLGEKYILGLSVQARKYNQRSDIKYLADKGPTSVYQMLGLGMDYVRFAGSQTSSRYTGSGIGGSIDLLPVGKNGENNGFSASLRTDYFHLTKELVSINYAPINEVKNVDISLETAWTHQNREWKYGVNLLAALQQRTGVENIFGDPTANVYPKISSVDQFKNATQKIALKGMVGQSLYGSRRWGWTLLPSVGYGQTKPEYKDNGRYVEIASASGGLKAQSLWKVSKMLLSASVAGGYTTNVKSEYSLPGLDTQKSAGSALLSNIDYLSDDHASIALKLRGDYVVNKQYALFLSADWLHQEYKNCGGTDRIEVSLGVTF</sequence>
<evidence type="ECO:0000313" key="3">
    <source>
        <dbReference type="Proteomes" id="UP000070319"/>
    </source>
</evidence>
<dbReference type="AlphaFoldDB" id="A0A139KVV1"/>
<dbReference type="PATRIC" id="fig|329854.7.peg.4368"/>
<evidence type="ECO:0000259" key="1">
    <source>
        <dbReference type="Pfam" id="PF21012"/>
    </source>
</evidence>
<protein>
    <recommendedName>
        <fullName evidence="1">DUF6850 domain-containing protein</fullName>
    </recommendedName>
</protein>
<proteinExistence type="predicted"/>
<organism evidence="2">
    <name type="scientific">Bacteroides intestinalis</name>
    <dbReference type="NCBI Taxonomy" id="329854"/>
    <lineage>
        <taxon>Bacteria</taxon>
        <taxon>Pseudomonadati</taxon>
        <taxon>Bacteroidota</taxon>
        <taxon>Bacteroidia</taxon>
        <taxon>Bacteroidales</taxon>
        <taxon>Bacteroidaceae</taxon>
        <taxon>Bacteroides</taxon>
    </lineage>
</organism>
<feature type="domain" description="DUF6850" evidence="1">
    <location>
        <begin position="54"/>
        <end position="513"/>
    </location>
</feature>
<accession>A0A139KVV1</accession>
<dbReference type="EMBL" id="LTDF01000157">
    <property type="protein sequence ID" value="KXT43311.1"/>
    <property type="molecule type" value="Genomic_DNA"/>
</dbReference>
<reference evidence="2 3" key="1">
    <citation type="submission" date="2016-02" db="EMBL/GenBank/DDBJ databases">
        <authorList>
            <person name="Wen L."/>
            <person name="He K."/>
            <person name="Yang H."/>
        </authorList>
    </citation>
    <scope>NUCLEOTIDE SEQUENCE [LARGE SCALE GENOMIC DNA]</scope>
    <source>
        <strain evidence="2 3">KLE1704</strain>
    </source>
</reference>
<dbReference type="Proteomes" id="UP000070319">
    <property type="component" value="Unassembled WGS sequence"/>
</dbReference>